<dbReference type="InterPro" id="IPR023584">
    <property type="entry name" value="Ribosome_recyc_fac_dom"/>
</dbReference>
<evidence type="ECO:0000313" key="5">
    <source>
        <dbReference type="EMBL" id="OGE25010.1"/>
    </source>
</evidence>
<dbReference type="SUPFAM" id="SSF55194">
    <property type="entry name" value="Ribosome recycling factor, RRF"/>
    <property type="match status" value="1"/>
</dbReference>
<dbReference type="CDD" id="cd00520">
    <property type="entry name" value="RRF"/>
    <property type="match status" value="1"/>
</dbReference>
<evidence type="ECO:0000313" key="6">
    <source>
        <dbReference type="Proteomes" id="UP000177042"/>
    </source>
</evidence>
<gene>
    <name evidence="3" type="primary">frr</name>
    <name evidence="5" type="ORF">A3C26_01225</name>
</gene>
<feature type="domain" description="Ribosome recycling factor" evidence="4">
    <location>
        <begin position="21"/>
        <end position="182"/>
    </location>
</feature>
<name>A0A1F5J914_9BACT</name>
<dbReference type="GO" id="GO:0005737">
    <property type="term" value="C:cytoplasm"/>
    <property type="evidence" value="ECO:0007669"/>
    <property type="project" value="UniProtKB-SubCell"/>
</dbReference>
<proteinExistence type="inferred from homology"/>
<dbReference type="HAMAP" id="MF_00040">
    <property type="entry name" value="RRF"/>
    <property type="match status" value="1"/>
</dbReference>
<dbReference type="PANTHER" id="PTHR20982:SF3">
    <property type="entry name" value="MITOCHONDRIAL RIBOSOME RECYCLING FACTOR PSEUDO 1"/>
    <property type="match status" value="1"/>
</dbReference>
<comment type="caution">
    <text evidence="5">The sequence shown here is derived from an EMBL/GenBank/DDBJ whole genome shotgun (WGS) entry which is preliminary data.</text>
</comment>
<keyword evidence="2 3" id="KW-0648">Protein biosynthesis</keyword>
<evidence type="ECO:0000259" key="4">
    <source>
        <dbReference type="Pfam" id="PF01765"/>
    </source>
</evidence>
<dbReference type="GO" id="GO:0006415">
    <property type="term" value="P:translational termination"/>
    <property type="evidence" value="ECO:0007669"/>
    <property type="project" value="UniProtKB-UniRule"/>
</dbReference>
<dbReference type="AlphaFoldDB" id="A0A1F5J914"/>
<dbReference type="InterPro" id="IPR002661">
    <property type="entry name" value="Ribosome_recyc_fac"/>
</dbReference>
<evidence type="ECO:0000256" key="1">
    <source>
        <dbReference type="ARBA" id="ARBA00005912"/>
    </source>
</evidence>
<organism evidence="5 6">
    <name type="scientific">Candidatus Daviesbacteria bacterium RIFCSPHIGHO2_02_FULL_39_12</name>
    <dbReference type="NCBI Taxonomy" id="1797770"/>
    <lineage>
        <taxon>Bacteria</taxon>
        <taxon>Candidatus Daviesiibacteriota</taxon>
    </lineage>
</organism>
<dbReference type="PANTHER" id="PTHR20982">
    <property type="entry name" value="RIBOSOME RECYCLING FACTOR"/>
    <property type="match status" value="1"/>
</dbReference>
<dbReference type="Pfam" id="PF01765">
    <property type="entry name" value="RRF"/>
    <property type="match status" value="1"/>
</dbReference>
<protein>
    <recommendedName>
        <fullName evidence="3">Ribosome-recycling factor</fullName>
        <shortName evidence="3">RRF</shortName>
    </recommendedName>
    <alternativeName>
        <fullName evidence="3">Ribosome-releasing factor</fullName>
    </alternativeName>
</protein>
<dbReference type="Gene3D" id="1.10.132.20">
    <property type="entry name" value="Ribosome-recycling factor"/>
    <property type="match status" value="1"/>
</dbReference>
<comment type="similarity">
    <text evidence="1 3">Belongs to the RRF family.</text>
</comment>
<evidence type="ECO:0000256" key="3">
    <source>
        <dbReference type="HAMAP-Rule" id="MF_00040"/>
    </source>
</evidence>
<dbReference type="InterPro" id="IPR036191">
    <property type="entry name" value="RRF_sf"/>
</dbReference>
<dbReference type="EMBL" id="MFCX01000035">
    <property type="protein sequence ID" value="OGE25010.1"/>
    <property type="molecule type" value="Genomic_DNA"/>
</dbReference>
<dbReference type="Gene3D" id="3.30.1360.40">
    <property type="match status" value="1"/>
</dbReference>
<dbReference type="Proteomes" id="UP000177042">
    <property type="component" value="Unassembled WGS sequence"/>
</dbReference>
<dbReference type="NCBIfam" id="TIGR00496">
    <property type="entry name" value="frr"/>
    <property type="match status" value="1"/>
</dbReference>
<accession>A0A1F5J914</accession>
<sequence>MMDPVLTDVNTKIEEALHHFQVEVAGIRAGRANPGLVENILVDAYGSKMKMVEVGNIAAPQPSLLTIQVWDVSILQNVIKAIQEANLGLNPSNEGTLIRLPIPPLTSERREEFIKILHQKIEEAKVTIRQIRQDFRNEWKKESEEGKFGEDEFFRREKILQELVDKKILEVERLGKTKAEELTQI</sequence>
<comment type="function">
    <text evidence="3">Responsible for the release of ribosomes from messenger RNA at the termination of protein biosynthesis. May increase the efficiency of translation by recycling ribosomes from one round of translation to another.</text>
</comment>
<reference evidence="5 6" key="1">
    <citation type="journal article" date="2016" name="Nat. Commun.">
        <title>Thousands of microbial genomes shed light on interconnected biogeochemical processes in an aquifer system.</title>
        <authorList>
            <person name="Anantharaman K."/>
            <person name="Brown C.T."/>
            <person name="Hug L.A."/>
            <person name="Sharon I."/>
            <person name="Castelle C.J."/>
            <person name="Probst A.J."/>
            <person name="Thomas B.C."/>
            <person name="Singh A."/>
            <person name="Wilkins M.J."/>
            <person name="Karaoz U."/>
            <person name="Brodie E.L."/>
            <person name="Williams K.H."/>
            <person name="Hubbard S.S."/>
            <person name="Banfield J.F."/>
        </authorList>
    </citation>
    <scope>NUCLEOTIDE SEQUENCE [LARGE SCALE GENOMIC DNA]</scope>
</reference>
<keyword evidence="3" id="KW-0963">Cytoplasm</keyword>
<dbReference type="GO" id="GO:0043023">
    <property type="term" value="F:ribosomal large subunit binding"/>
    <property type="evidence" value="ECO:0007669"/>
    <property type="project" value="TreeGrafter"/>
</dbReference>
<comment type="subcellular location">
    <subcellularLocation>
        <location evidence="3">Cytoplasm</location>
    </subcellularLocation>
</comment>
<evidence type="ECO:0000256" key="2">
    <source>
        <dbReference type="ARBA" id="ARBA00022917"/>
    </source>
</evidence>
<dbReference type="FunFam" id="3.30.1360.40:FF:000001">
    <property type="entry name" value="Ribosome-recycling factor"/>
    <property type="match status" value="1"/>
</dbReference>